<dbReference type="AlphaFoldDB" id="A0A7L7L2R8"/>
<keyword evidence="3 5" id="KW-0697">Rotamase</keyword>
<comment type="catalytic activity">
    <reaction evidence="1 5 6">
        <text>[protein]-peptidylproline (omega=180) = [protein]-peptidylproline (omega=0)</text>
        <dbReference type="Rhea" id="RHEA:16237"/>
        <dbReference type="Rhea" id="RHEA-COMP:10747"/>
        <dbReference type="Rhea" id="RHEA-COMP:10748"/>
        <dbReference type="ChEBI" id="CHEBI:83833"/>
        <dbReference type="ChEBI" id="CHEBI:83834"/>
        <dbReference type="EC" id="5.2.1.8"/>
    </reaction>
</comment>
<sequence length="314" mass="34663">MLKKSKFFLPVLAGLCALQACNNNKSVDFKKADNGVEYKLFTKNKNGKFEPKNAPAKTDTVGKPKEGQVLTLEMKYFTQNKSGKDTLLFDTRKNGFPVQIPIMKATFKGGLEDAFSLVRPGDSAVFRISADSLFARTFQQPMPPFIKKGSKLTFQVLAQKVQSQQEAMMDQQKMMMEFMEKQNKKDEQIIQEYVKKEGLNAQKTASGLYYVVNQPGSGAPAKAGQTVSVKYKGTLLDGKVFDSSDNPQLGGKPFQFTLGQQQVIRGWDEGIALLNKGAKCTLIVPSTMGYGPQSQGTIPANAVLRFDVELVDVK</sequence>
<dbReference type="FunFam" id="3.10.50.40:FF:000006">
    <property type="entry name" value="Peptidyl-prolyl cis-trans isomerase"/>
    <property type="match status" value="1"/>
</dbReference>
<dbReference type="EMBL" id="CP055153">
    <property type="protein sequence ID" value="QMU27053.1"/>
    <property type="molecule type" value="Genomic_DNA"/>
</dbReference>
<dbReference type="SUPFAM" id="SSF54534">
    <property type="entry name" value="FKBP-like"/>
    <property type="match status" value="2"/>
</dbReference>
<dbReference type="GO" id="GO:0003755">
    <property type="term" value="F:peptidyl-prolyl cis-trans isomerase activity"/>
    <property type="evidence" value="ECO:0007669"/>
    <property type="project" value="UniProtKB-UniRule"/>
</dbReference>
<evidence type="ECO:0000256" key="7">
    <source>
        <dbReference type="SAM" id="SignalP"/>
    </source>
</evidence>
<dbReference type="PANTHER" id="PTHR43811">
    <property type="entry name" value="FKBP-TYPE PEPTIDYL-PROLYL CIS-TRANS ISOMERASE FKPA"/>
    <property type="match status" value="1"/>
</dbReference>
<protein>
    <recommendedName>
        <fullName evidence="6">Peptidyl-prolyl cis-trans isomerase</fullName>
        <ecNumber evidence="6">5.2.1.8</ecNumber>
    </recommendedName>
</protein>
<feature type="domain" description="PPIase FKBP-type" evidence="8">
    <location>
        <begin position="224"/>
        <end position="314"/>
    </location>
</feature>
<dbReference type="PROSITE" id="PS51257">
    <property type="entry name" value="PROKAR_LIPOPROTEIN"/>
    <property type="match status" value="1"/>
</dbReference>
<name>A0A7L7L2R8_9BACT</name>
<feature type="chain" id="PRO_5029550934" description="Peptidyl-prolyl cis-trans isomerase" evidence="7">
    <location>
        <begin position="23"/>
        <end position="314"/>
    </location>
</feature>
<keyword evidence="10" id="KW-1185">Reference proteome</keyword>
<evidence type="ECO:0000313" key="10">
    <source>
        <dbReference type="Proteomes" id="UP000514509"/>
    </source>
</evidence>
<dbReference type="RefSeq" id="WP_182414255.1">
    <property type="nucleotide sequence ID" value="NZ_CP055153.1"/>
</dbReference>
<accession>A0A7L7L2R8</accession>
<keyword evidence="7" id="KW-0732">Signal</keyword>
<evidence type="ECO:0000256" key="3">
    <source>
        <dbReference type="ARBA" id="ARBA00023110"/>
    </source>
</evidence>
<proteinExistence type="inferred from homology"/>
<dbReference type="InterPro" id="IPR001179">
    <property type="entry name" value="PPIase_FKBP_dom"/>
</dbReference>
<dbReference type="InterPro" id="IPR046357">
    <property type="entry name" value="PPIase_dom_sf"/>
</dbReference>
<gene>
    <name evidence="9" type="ORF">HUW48_02955</name>
</gene>
<organism evidence="9 10">
    <name type="scientific">Adhaeribacter radiodurans</name>
    <dbReference type="NCBI Taxonomy" id="2745197"/>
    <lineage>
        <taxon>Bacteria</taxon>
        <taxon>Pseudomonadati</taxon>
        <taxon>Bacteroidota</taxon>
        <taxon>Cytophagia</taxon>
        <taxon>Cytophagales</taxon>
        <taxon>Hymenobacteraceae</taxon>
        <taxon>Adhaeribacter</taxon>
    </lineage>
</organism>
<evidence type="ECO:0000256" key="1">
    <source>
        <dbReference type="ARBA" id="ARBA00000971"/>
    </source>
</evidence>
<evidence type="ECO:0000256" key="4">
    <source>
        <dbReference type="ARBA" id="ARBA00023235"/>
    </source>
</evidence>
<dbReference type="Pfam" id="PF00254">
    <property type="entry name" value="FKBP_C"/>
    <property type="match status" value="1"/>
</dbReference>
<feature type="signal peptide" evidence="7">
    <location>
        <begin position="1"/>
        <end position="22"/>
    </location>
</feature>
<evidence type="ECO:0000256" key="5">
    <source>
        <dbReference type="PROSITE-ProRule" id="PRU00277"/>
    </source>
</evidence>
<evidence type="ECO:0000259" key="8">
    <source>
        <dbReference type="PROSITE" id="PS50059"/>
    </source>
</evidence>
<reference evidence="9 10" key="1">
    <citation type="submission" date="2020-08" db="EMBL/GenBank/DDBJ databases">
        <title>Adhaeribacter dokdonensis sp. nov., isolated from the rhizosphere of Elymus tsukushiensis, a plant native to the Dokdo Islands, Republic of Korea.</title>
        <authorList>
            <person name="Ghim S.Y."/>
        </authorList>
    </citation>
    <scope>NUCLEOTIDE SEQUENCE [LARGE SCALE GENOMIC DNA]</scope>
    <source>
        <strain evidence="9 10">KUDC8001</strain>
    </source>
</reference>
<keyword evidence="4 5" id="KW-0413">Isomerase</keyword>
<evidence type="ECO:0000256" key="2">
    <source>
        <dbReference type="ARBA" id="ARBA00006577"/>
    </source>
</evidence>
<dbReference type="Gene3D" id="3.10.50.40">
    <property type="match status" value="2"/>
</dbReference>
<dbReference type="PANTHER" id="PTHR43811:SF19">
    <property type="entry name" value="39 KDA FK506-BINDING NUCLEAR PROTEIN"/>
    <property type="match status" value="1"/>
</dbReference>
<comment type="similarity">
    <text evidence="2 6">Belongs to the FKBP-type PPIase family.</text>
</comment>
<dbReference type="PROSITE" id="PS50059">
    <property type="entry name" value="FKBP_PPIASE"/>
    <property type="match status" value="1"/>
</dbReference>
<dbReference type="KEGG" id="add:HUW48_02955"/>
<evidence type="ECO:0000256" key="6">
    <source>
        <dbReference type="RuleBase" id="RU003915"/>
    </source>
</evidence>
<dbReference type="EC" id="5.2.1.8" evidence="6"/>
<dbReference type="Proteomes" id="UP000514509">
    <property type="component" value="Chromosome"/>
</dbReference>
<evidence type="ECO:0000313" key="9">
    <source>
        <dbReference type="EMBL" id="QMU27053.1"/>
    </source>
</evidence>